<evidence type="ECO:0000256" key="6">
    <source>
        <dbReference type="ARBA" id="ARBA00022692"/>
    </source>
</evidence>
<evidence type="ECO:0000256" key="10">
    <source>
        <dbReference type="SAM" id="MobiDB-lite"/>
    </source>
</evidence>
<keyword evidence="7" id="KW-0653">Protein transport</keyword>
<dbReference type="InterPro" id="IPR005628">
    <property type="entry name" value="GspK"/>
</dbReference>
<keyword evidence="4" id="KW-1003">Cell membrane</keyword>
<evidence type="ECO:0000256" key="2">
    <source>
        <dbReference type="ARBA" id="ARBA00007246"/>
    </source>
</evidence>
<dbReference type="InterPro" id="IPR049179">
    <property type="entry name" value="T2SSK_SAM-like_2nd"/>
</dbReference>
<feature type="compositionally biased region" description="Low complexity" evidence="10">
    <location>
        <begin position="120"/>
        <end position="159"/>
    </location>
</feature>
<name>A0ABT2E6A8_9ENTR</name>
<evidence type="ECO:0000256" key="5">
    <source>
        <dbReference type="ARBA" id="ARBA00022519"/>
    </source>
</evidence>
<dbReference type="EMBL" id="JALIGE010000076">
    <property type="protein sequence ID" value="MCS2163307.1"/>
    <property type="molecule type" value="Genomic_DNA"/>
</dbReference>
<dbReference type="PANTHER" id="PTHR38831:SF1">
    <property type="entry name" value="TYPE II SECRETION SYSTEM PROTEIN K-RELATED"/>
    <property type="match status" value="1"/>
</dbReference>
<keyword evidence="3" id="KW-0813">Transport</keyword>
<dbReference type="Pfam" id="PF21687">
    <property type="entry name" value="T2SSK_1st"/>
    <property type="match status" value="1"/>
</dbReference>
<keyword evidence="6" id="KW-0812">Transmembrane</keyword>
<organism evidence="13 14">
    <name type="scientific">Scandinavium hiltneri</name>
    <dbReference type="NCBI Taxonomy" id="2926519"/>
    <lineage>
        <taxon>Bacteria</taxon>
        <taxon>Pseudomonadati</taxon>
        <taxon>Pseudomonadota</taxon>
        <taxon>Gammaproteobacteria</taxon>
        <taxon>Enterobacterales</taxon>
        <taxon>Enterobacteriaceae</taxon>
        <taxon>Scandinavium</taxon>
    </lineage>
</organism>
<dbReference type="RefSeq" id="WP_258989848.1">
    <property type="nucleotide sequence ID" value="NZ_JALIGE010000076.1"/>
</dbReference>
<keyword evidence="14" id="KW-1185">Reference proteome</keyword>
<proteinExistence type="inferred from homology"/>
<feature type="domain" description="T2SS protein K second SAM-like" evidence="11">
    <location>
        <begin position="266"/>
        <end position="315"/>
    </location>
</feature>
<evidence type="ECO:0000256" key="3">
    <source>
        <dbReference type="ARBA" id="ARBA00022448"/>
    </source>
</evidence>
<feature type="region of interest" description="Disordered" evidence="10">
    <location>
        <begin position="118"/>
        <end position="159"/>
    </location>
</feature>
<comment type="subcellular location">
    <subcellularLocation>
        <location evidence="1">Cell inner membrane</location>
    </subcellularLocation>
</comment>
<dbReference type="Gene3D" id="1.10.40.60">
    <property type="entry name" value="EpsJ-like"/>
    <property type="match status" value="2"/>
</dbReference>
<dbReference type="SUPFAM" id="SSF158544">
    <property type="entry name" value="GspK insert domain-like"/>
    <property type="match status" value="2"/>
</dbReference>
<evidence type="ECO:0000256" key="7">
    <source>
        <dbReference type="ARBA" id="ARBA00022927"/>
    </source>
</evidence>
<dbReference type="InterPro" id="IPR049031">
    <property type="entry name" value="T2SSK_SAM-like_1st"/>
</dbReference>
<reference evidence="13 14" key="1">
    <citation type="submission" date="2022-04" db="EMBL/GenBank/DDBJ databases">
        <title>Proposal of a three novel species of Scandinavium, Scandinavium hiltneri, Scandinavium manionii, Scandinavium tedordense.</title>
        <authorList>
            <person name="Maddock D.W."/>
            <person name="Brady C.L."/>
            <person name="Denman S."/>
            <person name="Arnold D."/>
        </authorList>
    </citation>
    <scope>NUCLEOTIDE SEQUENCE [LARGE SCALE GENOMIC DNA]</scope>
    <source>
        <strain evidence="13 14">H11S7</strain>
    </source>
</reference>
<evidence type="ECO:0000259" key="11">
    <source>
        <dbReference type="Pfam" id="PF03934"/>
    </source>
</evidence>
<sequence length="378" mass="41364">MTSPRRPKQRGVALLVVLILLVLMSVLAVRISQQFSRNLQKVRYQTSQQQLRWAIHAQVPTIKQLLLDNGAGGDKALAPEGRWQEPVDTRGEHYRVESQIVDAQNCFNVNSLIADEQDAAADSATTPATTTAETEKTTAAATETATTTTATSTATTPAEPVAAIGSGQDKLAKQQILEKLLEEAGMSGITAENVYTQLLDYLDPDETTEQGGQESDAWNAINARSLPANQVMRTLNELRLLPAFPVNSWAKVSQLLCALPDSTNKVNINTLTAEQAPLLSALFAGVLTKEDAIRLINARPESGWANVDAFETQAEEQFPVKKESLAQGREFIGINSQYFTVNSTGTTDDLTLRVVTQLHLDSATGDIKVWQRRYRMIE</sequence>
<keyword evidence="8" id="KW-1133">Transmembrane helix</keyword>
<evidence type="ECO:0000313" key="14">
    <source>
        <dbReference type="Proteomes" id="UP001205357"/>
    </source>
</evidence>
<evidence type="ECO:0000259" key="12">
    <source>
        <dbReference type="Pfam" id="PF21687"/>
    </source>
</evidence>
<evidence type="ECO:0000313" key="13">
    <source>
        <dbReference type="EMBL" id="MCS2163307.1"/>
    </source>
</evidence>
<dbReference type="NCBIfam" id="NF037980">
    <property type="entry name" value="T2SS_GspK"/>
    <property type="match status" value="1"/>
</dbReference>
<keyword evidence="5" id="KW-0997">Cell inner membrane</keyword>
<evidence type="ECO:0000256" key="8">
    <source>
        <dbReference type="ARBA" id="ARBA00022989"/>
    </source>
</evidence>
<protein>
    <submittedName>
        <fullName evidence="13">Type II secretion system minor pseudopilin GspK</fullName>
    </submittedName>
</protein>
<comment type="similarity">
    <text evidence="2">Belongs to the GSP K family.</text>
</comment>
<gene>
    <name evidence="13" type="primary">gspK</name>
    <name evidence="13" type="ORF">MUU47_19680</name>
</gene>
<dbReference type="PIRSF" id="PIRSF002786">
    <property type="entry name" value="XcpX"/>
    <property type="match status" value="1"/>
</dbReference>
<keyword evidence="9" id="KW-0472">Membrane</keyword>
<evidence type="ECO:0000256" key="9">
    <source>
        <dbReference type="ARBA" id="ARBA00023136"/>
    </source>
</evidence>
<dbReference type="InterPro" id="IPR038072">
    <property type="entry name" value="GspK_central_sf"/>
</dbReference>
<evidence type="ECO:0000256" key="4">
    <source>
        <dbReference type="ARBA" id="ARBA00022475"/>
    </source>
</evidence>
<dbReference type="Pfam" id="PF03934">
    <property type="entry name" value="T2SSK"/>
    <property type="match status" value="1"/>
</dbReference>
<feature type="domain" description="T2SS protein K first SAM-like" evidence="12">
    <location>
        <begin position="106"/>
        <end position="261"/>
    </location>
</feature>
<dbReference type="Proteomes" id="UP001205357">
    <property type="component" value="Unassembled WGS sequence"/>
</dbReference>
<accession>A0ABT2E6A8</accession>
<evidence type="ECO:0000256" key="1">
    <source>
        <dbReference type="ARBA" id="ARBA00004533"/>
    </source>
</evidence>
<dbReference type="PANTHER" id="PTHR38831">
    <property type="entry name" value="TYPE II SECRETION SYSTEM PROTEIN K"/>
    <property type="match status" value="1"/>
</dbReference>
<comment type="caution">
    <text evidence="13">The sequence shown here is derived from an EMBL/GenBank/DDBJ whole genome shotgun (WGS) entry which is preliminary data.</text>
</comment>